<protein>
    <recommendedName>
        <fullName evidence="1">GED domain-containing protein</fullName>
    </recommendedName>
</protein>
<comment type="caution">
    <text evidence="2">The sequence shown here is derived from an EMBL/GenBank/DDBJ whole genome shotgun (WGS) entry which is preliminary data.</text>
</comment>
<keyword evidence="3" id="KW-1185">Reference proteome</keyword>
<dbReference type="InterPro" id="IPR020850">
    <property type="entry name" value="GED_dom"/>
</dbReference>
<reference evidence="2 3" key="1">
    <citation type="submission" date="2024-10" db="EMBL/GenBank/DDBJ databases">
        <title>Updated reference genomes for cyclostephanoid diatoms.</title>
        <authorList>
            <person name="Roberts W.R."/>
            <person name="Alverson A.J."/>
        </authorList>
    </citation>
    <scope>NUCLEOTIDE SEQUENCE [LARGE SCALE GENOMIC DNA]</scope>
    <source>
        <strain evidence="2 3">AJA276-08</strain>
    </source>
</reference>
<dbReference type="Proteomes" id="UP001530315">
    <property type="component" value="Unassembled WGS sequence"/>
</dbReference>
<feature type="domain" description="GED" evidence="1">
    <location>
        <begin position="2"/>
        <end position="86"/>
    </location>
</feature>
<name>A0ABD3PPH6_9STRA</name>
<gene>
    <name evidence="2" type="ORF">ACHAW5_006608</name>
</gene>
<evidence type="ECO:0000259" key="1">
    <source>
        <dbReference type="PROSITE" id="PS51388"/>
    </source>
</evidence>
<dbReference type="EMBL" id="JALLAZ020000740">
    <property type="protein sequence ID" value="KAL3788160.1"/>
    <property type="molecule type" value="Genomic_DNA"/>
</dbReference>
<accession>A0ABD3PPH6</accession>
<dbReference type="PROSITE" id="PS51388">
    <property type="entry name" value="GED"/>
    <property type="match status" value="1"/>
</dbReference>
<dbReference type="AlphaFoldDB" id="A0ABD3PPH6"/>
<organism evidence="2 3">
    <name type="scientific">Stephanodiscus triporus</name>
    <dbReference type="NCBI Taxonomy" id="2934178"/>
    <lineage>
        <taxon>Eukaryota</taxon>
        <taxon>Sar</taxon>
        <taxon>Stramenopiles</taxon>
        <taxon>Ochrophyta</taxon>
        <taxon>Bacillariophyta</taxon>
        <taxon>Coscinodiscophyceae</taxon>
        <taxon>Thalassiosirophycidae</taxon>
        <taxon>Stephanodiscales</taxon>
        <taxon>Stephanodiscaceae</taxon>
        <taxon>Stephanodiscus</taxon>
    </lineage>
</organism>
<sequence length="86" mass="9767">MAEEMQHALSSYGKVAFKRFIDIVPMICIEIMQKFPDKIDGVLSKTTDEEIERIVVAPSNVISARNTLKRKVDTLEKGIVALRELF</sequence>
<proteinExistence type="predicted"/>
<evidence type="ECO:0000313" key="2">
    <source>
        <dbReference type="EMBL" id="KAL3788160.1"/>
    </source>
</evidence>
<evidence type="ECO:0000313" key="3">
    <source>
        <dbReference type="Proteomes" id="UP001530315"/>
    </source>
</evidence>